<accession>A0ABQ8Q5X8</accession>
<feature type="coiled-coil region" evidence="5">
    <location>
        <begin position="167"/>
        <end position="201"/>
    </location>
</feature>
<gene>
    <name evidence="7" type="ORF">F5050DRAFT_616530</name>
</gene>
<evidence type="ECO:0000313" key="7">
    <source>
        <dbReference type="EMBL" id="KAJ3993891.1"/>
    </source>
</evidence>
<keyword evidence="2 4" id="KW-0863">Zinc-finger</keyword>
<dbReference type="Gene3D" id="3.30.40.10">
    <property type="entry name" value="Zinc/RING finger domain, C3HC4 (zinc finger)"/>
    <property type="match status" value="1"/>
</dbReference>
<evidence type="ECO:0000313" key="8">
    <source>
        <dbReference type="Proteomes" id="UP001163828"/>
    </source>
</evidence>
<keyword evidence="1" id="KW-0479">Metal-binding</keyword>
<dbReference type="PROSITE" id="PS00518">
    <property type="entry name" value="ZF_RING_1"/>
    <property type="match status" value="1"/>
</dbReference>
<keyword evidence="5" id="KW-0175">Coiled coil</keyword>
<dbReference type="InterPro" id="IPR017907">
    <property type="entry name" value="Znf_RING_CS"/>
</dbReference>
<dbReference type="InterPro" id="IPR001841">
    <property type="entry name" value="Znf_RING"/>
</dbReference>
<dbReference type="InterPro" id="IPR013083">
    <property type="entry name" value="Znf_RING/FYVE/PHD"/>
</dbReference>
<sequence length="330" mass="36315">MKILRNTVVVIKVSVPTGTCYLLFPCWFINTPRMPVCNICIDELKEPVCLPCGHVFCGSCIVRTVNSIKPATSFQPCPTCRTLYSIMSVDPSTIPPPIRPHLVPSIRRLYLGEADVKPLASTTIPSAAVSECGRLAAENKTLRVNCAVWKRRAELHAAATLGLLNLARLARDCNQHLKNERDDLQRQCNLLKRKLEAEEAFSLSEPVIISEKLSHTPQRFHSSKAAPDLPPHYPSTLSSEDTELLAAACAPYARRISVPRASSAPAIIIPNSFSEPLEQNLPPSLKRRRVDDATPPPCPFASAGILSVKLEVGTNTNPPHALRKRKELML</sequence>
<proteinExistence type="predicted"/>
<dbReference type="InterPro" id="IPR018957">
    <property type="entry name" value="Znf_C3HC4_RING-type"/>
</dbReference>
<evidence type="ECO:0000259" key="6">
    <source>
        <dbReference type="PROSITE" id="PS50089"/>
    </source>
</evidence>
<keyword evidence="3" id="KW-0862">Zinc</keyword>
<evidence type="ECO:0000256" key="3">
    <source>
        <dbReference type="ARBA" id="ARBA00022833"/>
    </source>
</evidence>
<feature type="domain" description="RING-type" evidence="6">
    <location>
        <begin position="37"/>
        <end position="81"/>
    </location>
</feature>
<name>A0ABQ8Q5X8_9AGAR</name>
<evidence type="ECO:0000256" key="1">
    <source>
        <dbReference type="ARBA" id="ARBA00022723"/>
    </source>
</evidence>
<keyword evidence="8" id="KW-1185">Reference proteome</keyword>
<organism evidence="7 8">
    <name type="scientific">Lentinula boryana</name>
    <dbReference type="NCBI Taxonomy" id="40481"/>
    <lineage>
        <taxon>Eukaryota</taxon>
        <taxon>Fungi</taxon>
        <taxon>Dikarya</taxon>
        <taxon>Basidiomycota</taxon>
        <taxon>Agaricomycotina</taxon>
        <taxon>Agaricomycetes</taxon>
        <taxon>Agaricomycetidae</taxon>
        <taxon>Agaricales</taxon>
        <taxon>Marasmiineae</taxon>
        <taxon>Omphalotaceae</taxon>
        <taxon>Lentinula</taxon>
    </lineage>
</organism>
<reference evidence="7" key="1">
    <citation type="submission" date="2022-08" db="EMBL/GenBank/DDBJ databases">
        <authorList>
            <consortium name="DOE Joint Genome Institute"/>
            <person name="Min B."/>
            <person name="Riley R."/>
            <person name="Sierra-Patev S."/>
            <person name="Naranjo-Ortiz M."/>
            <person name="Looney B."/>
            <person name="Konkel Z."/>
            <person name="Slot J.C."/>
            <person name="Sakamoto Y."/>
            <person name="Steenwyk J.L."/>
            <person name="Rokas A."/>
            <person name="Carro J."/>
            <person name="Camarero S."/>
            <person name="Ferreira P."/>
            <person name="Molpeceres G."/>
            <person name="Ruiz-Duenas F.J."/>
            <person name="Serrano A."/>
            <person name="Henrissat B."/>
            <person name="Drula E."/>
            <person name="Hughes K.W."/>
            <person name="Mata J.L."/>
            <person name="Ishikawa N.K."/>
            <person name="Vargas-Isla R."/>
            <person name="Ushijima S."/>
            <person name="Smith C.A."/>
            <person name="Ahrendt S."/>
            <person name="Andreopoulos W."/>
            <person name="He G."/>
            <person name="Labutti K."/>
            <person name="Lipzen A."/>
            <person name="Ng V."/>
            <person name="Sandor L."/>
            <person name="Barry K."/>
            <person name="Martinez A.T."/>
            <person name="Xiao Y."/>
            <person name="Gibbons J.G."/>
            <person name="Terashima K."/>
            <person name="Hibbett D.S."/>
            <person name="Grigoriev I.V."/>
        </authorList>
    </citation>
    <scope>NUCLEOTIDE SEQUENCE</scope>
    <source>
        <strain evidence="7">TFB10827</strain>
    </source>
</reference>
<evidence type="ECO:0000256" key="2">
    <source>
        <dbReference type="ARBA" id="ARBA00022771"/>
    </source>
</evidence>
<dbReference type="SMART" id="SM00184">
    <property type="entry name" value="RING"/>
    <property type="match status" value="1"/>
</dbReference>
<dbReference type="PROSITE" id="PS50089">
    <property type="entry name" value="ZF_RING_2"/>
    <property type="match status" value="1"/>
</dbReference>
<dbReference type="Pfam" id="PF00097">
    <property type="entry name" value="zf-C3HC4"/>
    <property type="match status" value="1"/>
</dbReference>
<dbReference type="EMBL" id="MU790736">
    <property type="protein sequence ID" value="KAJ3993891.1"/>
    <property type="molecule type" value="Genomic_DNA"/>
</dbReference>
<comment type="caution">
    <text evidence="7">The sequence shown here is derived from an EMBL/GenBank/DDBJ whole genome shotgun (WGS) entry which is preliminary data.</text>
</comment>
<dbReference type="Proteomes" id="UP001163828">
    <property type="component" value="Unassembled WGS sequence"/>
</dbReference>
<protein>
    <recommendedName>
        <fullName evidence="6">RING-type domain-containing protein</fullName>
    </recommendedName>
</protein>
<evidence type="ECO:0000256" key="5">
    <source>
        <dbReference type="SAM" id="Coils"/>
    </source>
</evidence>
<evidence type="ECO:0000256" key="4">
    <source>
        <dbReference type="PROSITE-ProRule" id="PRU00175"/>
    </source>
</evidence>
<dbReference type="SUPFAM" id="SSF57850">
    <property type="entry name" value="RING/U-box"/>
    <property type="match status" value="1"/>
</dbReference>